<accession>A0A0U3GTA4</accession>
<evidence type="ECO:0000313" key="3">
    <source>
        <dbReference type="Proteomes" id="UP000060043"/>
    </source>
</evidence>
<dbReference type="GO" id="GO:0016787">
    <property type="term" value="F:hydrolase activity"/>
    <property type="evidence" value="ECO:0007669"/>
    <property type="project" value="UniProtKB-KW"/>
</dbReference>
<dbReference type="PaxDb" id="1435377-SUSAZ_04315"/>
<sequence length="206" mass="23703">MIRFFLHSCFLIDKLILIDPHDGASIGLPKPETKAPLVLITHDHYDHNAYEIIPHETVKLKEYGEFTFRNYTIKGFRAYHDKEKGRRRGETAIYKIITPNGNSIVHLGDIGHVPENIEEIKNSDVLLLPVGGVITVNAKEATDIVNILRPRIVIPMHYWVKGHYMPLNPLEEFLGIIKDSRKIVELDEKEFDENTLQENTVIIFKV</sequence>
<evidence type="ECO:0000313" key="1">
    <source>
        <dbReference type="EMBL" id="ALU28808.1"/>
    </source>
</evidence>
<reference evidence="3 4" key="1">
    <citation type="submission" date="2015-12" db="EMBL/GenBank/DDBJ databases">
        <title>A stable core within a dynamic pangenome in Sulfolobus acidocaldarius.</title>
        <authorList>
            <person name="Anderson R."/>
            <person name="Kouris A."/>
            <person name="Seward C."/>
            <person name="Campbell K."/>
            <person name="Whitaker R."/>
        </authorList>
    </citation>
    <scope>NUCLEOTIDE SEQUENCE [LARGE SCALE GENOMIC DNA]</scope>
    <source>
        <strain evidence="1 4">GG12-C01-09</strain>
        <strain evidence="2 3">NG05B_CO5_07</strain>
    </source>
</reference>
<dbReference type="OMA" id="IIPMHYK"/>
<dbReference type="STRING" id="1435377.SUSAZ_04315"/>
<dbReference type="Gene3D" id="3.60.15.10">
    <property type="entry name" value="Ribonuclease Z/Hydroxyacylglutathione hydrolase-like"/>
    <property type="match status" value="1"/>
</dbReference>
<name>A0A0U3GTA4_9CREN</name>
<dbReference type="SUPFAM" id="SSF56281">
    <property type="entry name" value="Metallo-hydrolase/oxidoreductase"/>
    <property type="match status" value="1"/>
</dbReference>
<dbReference type="GeneID" id="14551452"/>
<dbReference type="EMBL" id="CP013694">
    <property type="protein sequence ID" value="ALU28808.1"/>
    <property type="molecule type" value="Genomic_DNA"/>
</dbReference>
<keyword evidence="2" id="KW-0378">Hydrolase</keyword>
<dbReference type="PANTHER" id="PTHR42967">
    <property type="entry name" value="METAL DEPENDENT HYDROLASE"/>
    <property type="match status" value="1"/>
</dbReference>
<evidence type="ECO:0000313" key="2">
    <source>
        <dbReference type="EMBL" id="ALU31528.1"/>
    </source>
</evidence>
<proteinExistence type="predicted"/>
<dbReference type="RefSeq" id="WP_011277805.1">
    <property type="nucleotide sequence ID" value="NZ_BHWZ01000001.1"/>
</dbReference>
<dbReference type="PANTHER" id="PTHR42967:SF1">
    <property type="entry name" value="MBL FOLD METALLO-HYDROLASE"/>
    <property type="match status" value="1"/>
</dbReference>
<dbReference type="OrthoDB" id="28313at2157"/>
<dbReference type="Proteomes" id="UP000065473">
    <property type="component" value="Chromosome"/>
</dbReference>
<organism evidence="2 3">
    <name type="scientific">Sulfolobus acidocaldarius</name>
    <dbReference type="NCBI Taxonomy" id="2285"/>
    <lineage>
        <taxon>Archaea</taxon>
        <taxon>Thermoproteota</taxon>
        <taxon>Thermoprotei</taxon>
        <taxon>Sulfolobales</taxon>
        <taxon>Sulfolobaceae</taxon>
        <taxon>Sulfolobus</taxon>
    </lineage>
</organism>
<dbReference type="AlphaFoldDB" id="A0A0U3GTA4"/>
<dbReference type="InterPro" id="IPR036866">
    <property type="entry name" value="RibonucZ/Hydroxyglut_hydro"/>
</dbReference>
<protein>
    <submittedName>
        <fullName evidence="2">Hydrolase</fullName>
    </submittedName>
</protein>
<dbReference type="Pfam" id="PF13483">
    <property type="entry name" value="Lactamase_B_3"/>
    <property type="match status" value="1"/>
</dbReference>
<gene>
    <name evidence="1" type="ORF">ATY89_01735</name>
    <name evidence="2" type="ORF">ATZ20_04770</name>
</gene>
<evidence type="ECO:0000313" key="4">
    <source>
        <dbReference type="Proteomes" id="UP000065473"/>
    </source>
</evidence>
<dbReference type="EMBL" id="CP013695">
    <property type="protein sequence ID" value="ALU31528.1"/>
    <property type="molecule type" value="Genomic_DNA"/>
</dbReference>
<dbReference type="Proteomes" id="UP000060043">
    <property type="component" value="Chromosome"/>
</dbReference>